<evidence type="ECO:0000259" key="1">
    <source>
        <dbReference type="PROSITE" id="PS50943"/>
    </source>
</evidence>
<dbReference type="SMART" id="SM00530">
    <property type="entry name" value="HTH_XRE"/>
    <property type="match status" value="1"/>
</dbReference>
<evidence type="ECO:0000313" key="3">
    <source>
        <dbReference type="Proteomes" id="UP001225605"/>
    </source>
</evidence>
<organism evidence="2 3">
    <name type="scientific">Saccharothrix yanglingensis</name>
    <dbReference type="NCBI Taxonomy" id="659496"/>
    <lineage>
        <taxon>Bacteria</taxon>
        <taxon>Bacillati</taxon>
        <taxon>Actinomycetota</taxon>
        <taxon>Actinomycetes</taxon>
        <taxon>Pseudonocardiales</taxon>
        <taxon>Pseudonocardiaceae</taxon>
        <taxon>Saccharothrix</taxon>
    </lineage>
</organism>
<reference evidence="2 3" key="1">
    <citation type="submission" date="2017-06" db="EMBL/GenBank/DDBJ databases">
        <title>Cultured bacterium strain Saccharothrix yanglingensis Hhs.015.</title>
        <authorList>
            <person name="Xia Y."/>
        </authorList>
    </citation>
    <scope>NUCLEOTIDE SEQUENCE [LARGE SCALE GENOMIC DNA]</scope>
    <source>
        <strain evidence="2 3">Hhs.015</strain>
    </source>
</reference>
<dbReference type="Pfam" id="PF19054">
    <property type="entry name" value="DUF5753"/>
    <property type="match status" value="1"/>
</dbReference>
<comment type="caution">
    <text evidence="2">The sequence shown here is derived from an EMBL/GenBank/DDBJ whole genome shotgun (WGS) entry which is preliminary data.</text>
</comment>
<protein>
    <submittedName>
        <fullName evidence="2">Transcriptional regulator</fullName>
    </submittedName>
</protein>
<dbReference type="SUPFAM" id="SSF47413">
    <property type="entry name" value="lambda repressor-like DNA-binding domains"/>
    <property type="match status" value="1"/>
</dbReference>
<dbReference type="CDD" id="cd00093">
    <property type="entry name" value="HTH_XRE"/>
    <property type="match status" value="1"/>
</dbReference>
<dbReference type="Pfam" id="PF13560">
    <property type="entry name" value="HTH_31"/>
    <property type="match status" value="1"/>
</dbReference>
<dbReference type="InterPro" id="IPR043917">
    <property type="entry name" value="DUF5753"/>
</dbReference>
<dbReference type="EMBL" id="NSDM01000012">
    <property type="protein sequence ID" value="MDQ2587503.1"/>
    <property type="molecule type" value="Genomic_DNA"/>
</dbReference>
<gene>
    <name evidence="2" type="ORF">CKY47_26660</name>
</gene>
<feature type="domain" description="HTH cro/C1-type" evidence="1">
    <location>
        <begin position="15"/>
        <end position="69"/>
    </location>
</feature>
<dbReference type="InterPro" id="IPR001387">
    <property type="entry name" value="Cro/C1-type_HTH"/>
</dbReference>
<proteinExistence type="predicted"/>
<keyword evidence="3" id="KW-1185">Reference proteome</keyword>
<name>A0ABU0X5U4_9PSEU</name>
<dbReference type="Gene3D" id="1.10.260.40">
    <property type="entry name" value="lambda repressor-like DNA-binding domains"/>
    <property type="match status" value="1"/>
</dbReference>
<evidence type="ECO:0000313" key="2">
    <source>
        <dbReference type="EMBL" id="MDQ2587503.1"/>
    </source>
</evidence>
<accession>A0ABU0X5U4</accession>
<dbReference type="Proteomes" id="UP001225605">
    <property type="component" value="Unassembled WGS sequence"/>
</dbReference>
<dbReference type="RefSeq" id="WP_306749055.1">
    <property type="nucleotide sequence ID" value="NZ_NSDM01000012.1"/>
</dbReference>
<dbReference type="InterPro" id="IPR010982">
    <property type="entry name" value="Lambda_DNA-bd_dom_sf"/>
</dbReference>
<dbReference type="PROSITE" id="PS50943">
    <property type="entry name" value="HTH_CROC1"/>
    <property type="match status" value="1"/>
</dbReference>
<sequence length="292" mass="32488">MHRSTSRAIALGARIRNARESRKLSQRKLARQLGVSDSLLSRSETGSRFLARDEVELILNALEVAGPERDGILDLAADTSGSPLHVIDVPQERIQLACLIDIEAMAAEIVNWSPQLVPGLLQVPGYTRSIMERARKPRNEIDARVALRMGRRAVLTRDDPVRYTAVIGEGVLSQRFGDPEVMLEQLSHLLRMGAEPHVDLRVMPSATDWHPGHDGQFSLLIDDAAVSYVHFENNVSCLFVQEEDVVARYRGWVPRLLETALSREESASLITRHLDGLEGAHGGSVEEVEQER</sequence>